<feature type="compositionally biased region" description="Basic and acidic residues" evidence="7">
    <location>
        <begin position="1123"/>
        <end position="1157"/>
    </location>
</feature>
<evidence type="ECO:0000256" key="4">
    <source>
        <dbReference type="ARBA" id="ARBA00022840"/>
    </source>
</evidence>
<dbReference type="InterPro" id="IPR011990">
    <property type="entry name" value="TPR-like_helical_dom_sf"/>
</dbReference>
<feature type="region of interest" description="Disordered" evidence="7">
    <location>
        <begin position="3789"/>
        <end position="3841"/>
    </location>
</feature>
<feature type="region of interest" description="Disordered" evidence="7">
    <location>
        <begin position="3601"/>
        <end position="3626"/>
    </location>
</feature>
<dbReference type="InterPro" id="IPR039904">
    <property type="entry name" value="TRANK1"/>
</dbReference>
<dbReference type="InterPro" id="IPR013986">
    <property type="entry name" value="DExx_box_DNA_helicase_dom_sf"/>
</dbReference>
<feature type="region of interest" description="Disordered" evidence="7">
    <location>
        <begin position="1123"/>
        <end position="1161"/>
    </location>
</feature>
<feature type="compositionally biased region" description="Low complexity" evidence="7">
    <location>
        <begin position="3617"/>
        <end position="3626"/>
    </location>
</feature>
<dbReference type="Proteomes" id="UP000694844">
    <property type="component" value="Chromosome 1"/>
</dbReference>
<dbReference type="Pfam" id="PF00580">
    <property type="entry name" value="UvrD-helicase"/>
    <property type="match status" value="1"/>
</dbReference>
<reference evidence="10" key="2">
    <citation type="submission" date="2025-08" db="UniProtKB">
        <authorList>
            <consortium name="RefSeq"/>
        </authorList>
    </citation>
    <scope>IDENTIFICATION</scope>
    <source>
        <tissue evidence="10">Whole sample</tissue>
    </source>
</reference>
<evidence type="ECO:0000256" key="7">
    <source>
        <dbReference type="SAM" id="MobiDB-lite"/>
    </source>
</evidence>
<organism evidence="9 10">
    <name type="scientific">Crassostrea virginica</name>
    <name type="common">Eastern oyster</name>
    <dbReference type="NCBI Taxonomy" id="6565"/>
    <lineage>
        <taxon>Eukaryota</taxon>
        <taxon>Metazoa</taxon>
        <taxon>Spiralia</taxon>
        <taxon>Lophotrochozoa</taxon>
        <taxon>Mollusca</taxon>
        <taxon>Bivalvia</taxon>
        <taxon>Autobranchia</taxon>
        <taxon>Pteriomorphia</taxon>
        <taxon>Ostreida</taxon>
        <taxon>Ostreoidea</taxon>
        <taxon>Ostreidae</taxon>
        <taxon>Crassostrea</taxon>
    </lineage>
</organism>
<feature type="region of interest" description="Disordered" evidence="7">
    <location>
        <begin position="714"/>
        <end position="736"/>
    </location>
</feature>
<dbReference type="Gene3D" id="1.10.10.160">
    <property type="match status" value="1"/>
</dbReference>
<dbReference type="GeneID" id="111127160"/>
<sequence>MNFGGGPPFWNGPPDPMFLHVQTQIFHHKKQEAQQALNENRLQQAVELYTEALNITQLLPHLYQEVPKVLSNRSLVFYRQKKFHQALEDANLCVQLSPVWIKGYWRAAQAHKGLKQVKNALDATIAGYGVSLSQDQEDDLLSFLVEIVTTIISLRYDPDNMLERSEIHPGPIPTQKKLLQRLASINCWEGISLLVTGVHAGPPSSLDASATSCPVDNLSVGTLLQNTPTPQLVRFGVDLAVCLLKSGASYEDIEQKMKKPVIHVGLRVALDTGNITLIKLMFSQYLLTPETKDAIDSDGRTGYHLLVHSGRINESVGETLLRLLINNGCKPSIYDRNGKLPIDYLTPNDLGYNILSTSTNIAGSDLKNKILQMKENGNLAYKNKDYEEALVFYNRAINLARGFENLNRDLAVVLTNRSAVHSMMHSTMEALEDAEEAVKCDQTWMKGHWRRGQILRQMKNFRESYSAFLEGYRKGDGTPSEKCNILVEAVLSFTNISESHEMQVSYKGLSKVPNKDWGEVLTKLSNRGEWTAIRYLVLGITFGFRDGHVTPTGVATSADFHGITYSSLFQLLETHENPVSLSPWICPLVLVLITQRDDLESLMRFRGTEMDSPLTAATRFCALIGDTLLLSHMPNSPQMMEFVDGLGDTPFHTLLKMSRCPQGKFLATFVKLLLQKGVSPYVRDLNQLLPIDYVDPSKNNETFDILRKFTQPTANAKPKMEPKINPPGIPQTTNAKSNLTPKALQENKHPTKSNPKIQYLKSAANEMFKKGNIPVALDMYSNLLNFIFNECIEEVDNHEIAVLYGNQVECLLRMGQYDDAYQAAVESVAYDAHWFKSHLRVGKVHAAMGNFEKAVQAFGNSCNELDDSPANFNIRLEILEELSNSAPKNMELVSEELKLFLDMKGCNQQAWAVTSCNLIGKGQWDSARFAYLQYLGQVNMHKPFGRYHVVKVNLQPLCDLDQIVKEKWVMDLIRFFLMMRGDDYRTLSIERGDSYFHAVVRMTLVTNNLGLLDMTLTKVNENKDQNTKDSQGNTVLHVAAKEERAKAETRFRVIIALLEVEVNPLIKNKAGKYAVQYLPRGDQRPVGLLHQKMAEQEAMENELKKFKARKEQEQARMERERNLELHRLQREEKREEMERKQQIKKQKKEEEARKKETSQNMTTNSACVEYCEHRIEEAKEKLKENNMRHGYLRLAEVLKKEHKSEKHKKLEKMALDILITSLGRSLNPEIPEKLAKIPHRLYEKIVQGLAANEKWRQVYVTVKEHRLYYGDRSLTNFAKSMSLAKVIRHSSFQGSEQLLVDIVDCMLNSGAELEKEGKFTILAAVQECQFKVLEVLFNWGANPVHLSINQGDTPIHAALSIALERDKGNFSILNSFFAMYEKDPEKYPMLDPNRTNAEGDGLFHLVAKAKYSATTQRATELLCDKKVNASVINKEGKLPKDYLNSKNDRRLQFFRLASVGGVIKPKKKQKAKFSKVDESKAPTEEEAEHEDIMMEERQDEIPTKSVEIREIKSKLVPPSQKAVVKRHIEGMIFEMPDIPYSIFNPKVVKVDEIPSFRRKKEEPTEDEKTEEPVITQEVDMQEEVEEAQEAGEDQGKLEDFQIDPQVFDNLEWEVECTADVWKTLRDKKVVPELKQRIIRKIQLLAKGEWTTHLCKELKNAPPTLKLYEVKLSKASRIIWELAIAFSPRLSEDAEKRLQYSEDEGYQPVRGGRIYSEVIRVWDIVFDHDKIFKSVQRIIKSHCRGEECIIQKKLKGVKQSQFQAGIGKRFPMVFAESDVDFDAKSLQEYQESLKRYYPPASSNETEYHILKFYNFDSNLVSHVLHNLEVKVDFPFRVTDLEHAIINLKSKAPILLLGRSGTGKTTCCLYRLWSQYVSYWTGAIEGDVKLLPRCRIFQQEEETADEVEGGEENSEEEASEEEAEPVAEGEEDQEEKEEEGQLYDHLHQIFITKNVVLCSEVQKNFKELSHACDVARNFVSTDDQPLPNRIQDISDNQFPIFITSKKLLLMLDASLKKPCFFERNEDGSLKVEIQGWSESDGTFSFLPMLEEGSDDDEEEEEQHQDIEDDENEQELENHPRKKVDPRREVTYEVFAVEVWPRICKNFSGRYHPSLIWMEIMSFIRGSFEALSKPAGYLSKEEYLVLGRKRAPNFSGEREHIYDIFKRYDHFKRQRFLFDETDLVQNVYNRLKKEKAMSWIIHQIYVDETQDFTQAELCLLLRLCHSPNEMFLTGDTAQSIMRGIAFRFNDLRSLFFYAKKSMHAIGKSAGVKVPKKVHQLTHNYRSHAGILSLASSILDLMVEFFPESFDRLQKDQGLFQGPAPVLLESCSFSDLAVILRGNKRKTSHIEFGAHQAILVVNDAARESIPEELNLGLILTIYEAKGLEFDDILLYNFFKDSQATKEWRVVTQYLEKLAATHNESSPHTSESLVEIDAEVIQMSNRPRPLTFDPNQHKVLNAELKHLYTAVTRARVNVWIFDEDMEKRAPMFEYFKARKLTRNITSSEVENDTAGGMFAEESTTEQWLQRGDEFMKHSLYEVAAKCFNRGQNFHMERIARAHQSALVASRIKDNPSKMREAFLLAAEKFLECELPNKAVLCLQNSREKELVAHLYEKVNQLEKAGETYRKLKRPLEASRCYEQLGKFNMAVETLVENDLYEMAIDTLKRYKHLKEGLEKDGIPIPQILVENAPSQRHTMESLSFKSAVNYHRLDNKEKMMAALERLPKLEERTDFLIHRNYIEEAANLLEKYEKFQEAVDLYSKAGMNRKALLCAQKSEDKNAIGQSLILDSNIRLSQYENWDMMETSEKNEICKNLDQAFFTLQDLDNKFGAGEANLLRGELTGEIEFINKAFGAFLNSKPYKSEIGQLECMHWMVHNSDLTDRKNLGKCVIGMRNLFGILSVLAKPVNDKEKTRLSEIFKFFGFYPTGDENKLVFYPGQQPRALKEWPKRKEQAFKCEEEKVRIRTDIFNLLVKRGKKWKEILEKAIFTGRNKRRQCQFFMLGEPCNFENDSADNSSRCPLLHASLSPKSFDLLTEYDMLAIELELYIDQGTEEVTKRIEDKQSDLSSFIPKEQQQRYKACIWLLEDLIPENYHTASLSSDSEKVKYLLRKLRYPKHSHVRQRMIKYLGCLYDGMRFGERKDNIKVFVMIRFVNHLLNLDMNPKPGEIMKQFDDAMNKECPQNQKRKSREWAKRLGLMVDFDGYDNGKAYVQSMAKRFCDGYDQIMGANNNPSEALIQFTKFCVLLSSAGSADILPHFNHLLLWMEYYTIVAFCLSAKVHNTPNFFFVVPESFISVVYFIDATFVHDHGVPTFEAVQRHRMNRTIKDMTLFHDRLKKLIGIFCGFDSKISLIQHVFQSVNPEKPVEEKGYGIAERLLVLALVFICNLGKSVRPEMETKLMGELCKLQVMNEYPARLSNALKQVQQANSLADVADALQTLLSKREGDCLQYCIWENNRKRNGLQKQQLKTTELGKRFLMEEETLQAMDNPHNFVPSKSRICEDEDDDLDTQMTEEEKLEKDRNREEKARRDREERASKKITVFMKNAIFRLKAKNIAKHVLKQLKKEKLDEKMKVFESVQITDARCGVCAVDFKEMPMYSVNPAEQVTSLDRQTSDDSETSGILQPSSPILLPQPGFATEKQIQSTPSPDSLKENPLTQMLRNLSDYVSETAAKERKQETRKEHEQSQKHKEKVKYFQHFRDKYNREISDVLDEVRGFTQRYKLGTKVAEIHFKDEFYGISNFLREKSNVETKLFDIIRTCDWENDKIKNDVDSMFGLYHSIESDVKDKAREIKERSDKQREAAVAKGTTEDLEDDIDITIEPVVEEPREKRPKGRGKRKSQRHK</sequence>
<dbReference type="InterPro" id="IPR014016">
    <property type="entry name" value="UvrD-like_ATP-bd"/>
</dbReference>
<keyword evidence="9" id="KW-1185">Reference proteome</keyword>
<keyword evidence="5" id="KW-0040">ANK repeat</keyword>
<evidence type="ECO:0000256" key="3">
    <source>
        <dbReference type="ARBA" id="ARBA00022806"/>
    </source>
</evidence>
<feature type="compositionally biased region" description="Basic and acidic residues" evidence="7">
    <location>
        <begin position="3789"/>
        <end position="3800"/>
    </location>
</feature>
<dbReference type="Gene3D" id="3.40.50.300">
    <property type="entry name" value="P-loop containing nucleotide triphosphate hydrolases"/>
    <property type="match status" value="2"/>
</dbReference>
<feature type="repeat" description="ANK" evidence="5">
    <location>
        <begin position="298"/>
        <end position="336"/>
    </location>
</feature>
<dbReference type="SUPFAM" id="SSF48452">
    <property type="entry name" value="TPR-like"/>
    <property type="match status" value="3"/>
</dbReference>
<evidence type="ECO:0000256" key="1">
    <source>
        <dbReference type="ARBA" id="ARBA00022741"/>
    </source>
</evidence>
<reference evidence="9" key="1">
    <citation type="submission" date="2024-06" db="UniProtKB">
        <authorList>
            <consortium name="RefSeq"/>
        </authorList>
    </citation>
    <scope>NUCLEOTIDE SEQUENCE [LARGE SCALE GENOMIC DNA]</scope>
</reference>
<feature type="region of interest" description="Disordered" evidence="7">
    <location>
        <begin position="2045"/>
        <end position="2080"/>
    </location>
</feature>
<dbReference type="PANTHER" id="PTHR21529:SF4">
    <property type="entry name" value="TPR AND ANKYRIN REPEAT-CONTAINING PROTEIN 1"/>
    <property type="match status" value="1"/>
</dbReference>
<dbReference type="PANTHER" id="PTHR21529">
    <property type="entry name" value="MAMMARY TURMOR VIRUS RECEPTOR HOMOLOG 1, 2 MTVR1, 2"/>
    <property type="match status" value="1"/>
</dbReference>
<evidence type="ECO:0000259" key="8">
    <source>
        <dbReference type="PROSITE" id="PS51198"/>
    </source>
</evidence>
<dbReference type="InterPro" id="IPR027417">
    <property type="entry name" value="P-loop_NTPase"/>
</dbReference>
<keyword evidence="3 6" id="KW-0347">Helicase</keyword>
<feature type="compositionally biased region" description="Basic and acidic residues" evidence="7">
    <location>
        <begin position="3510"/>
        <end position="3531"/>
    </location>
</feature>
<feature type="region of interest" description="Disordered" evidence="7">
    <location>
        <begin position="3667"/>
        <end position="3688"/>
    </location>
</feature>
<dbReference type="GO" id="GO:0005524">
    <property type="term" value="F:ATP binding"/>
    <property type="evidence" value="ECO:0007669"/>
    <property type="project" value="UniProtKB-UniRule"/>
</dbReference>
<dbReference type="Gene3D" id="1.25.40.20">
    <property type="entry name" value="Ankyrin repeat-containing domain"/>
    <property type="match status" value="2"/>
</dbReference>
<accession>A0A8B8DJP5</accession>
<evidence type="ECO:0000256" key="6">
    <source>
        <dbReference type="PROSITE-ProRule" id="PRU00560"/>
    </source>
</evidence>
<dbReference type="PROSITE" id="PS51198">
    <property type="entry name" value="UVRD_HELICASE_ATP_BIND"/>
    <property type="match status" value="1"/>
</dbReference>
<feature type="compositionally biased region" description="Acidic residues" evidence="7">
    <location>
        <begin position="3498"/>
        <end position="3509"/>
    </location>
</feature>
<feature type="compositionally biased region" description="Basic residues" evidence="7">
    <location>
        <begin position="3827"/>
        <end position="3841"/>
    </location>
</feature>
<dbReference type="SMART" id="SM00248">
    <property type="entry name" value="ANK"/>
    <property type="match status" value="4"/>
</dbReference>
<dbReference type="InterPro" id="IPR036770">
    <property type="entry name" value="Ankyrin_rpt-contain_sf"/>
</dbReference>
<feature type="region of interest" description="Disordered" evidence="7">
    <location>
        <begin position="1899"/>
        <end position="1937"/>
    </location>
</feature>
<feature type="compositionally biased region" description="Acidic residues" evidence="7">
    <location>
        <begin position="2049"/>
        <end position="2072"/>
    </location>
</feature>
<dbReference type="SUPFAM" id="SSF48403">
    <property type="entry name" value="Ankyrin repeat"/>
    <property type="match status" value="2"/>
</dbReference>
<keyword evidence="4 6" id="KW-0067">ATP-binding</keyword>
<keyword evidence="1 6" id="KW-0547">Nucleotide-binding</keyword>
<feature type="domain" description="UvrD-like helicase ATP-binding" evidence="8">
    <location>
        <begin position="1835"/>
        <end position="2284"/>
    </location>
</feature>
<dbReference type="GO" id="GO:0016787">
    <property type="term" value="F:hydrolase activity"/>
    <property type="evidence" value="ECO:0007669"/>
    <property type="project" value="UniProtKB-UniRule"/>
</dbReference>
<dbReference type="OrthoDB" id="3156807at2759"/>
<dbReference type="RefSeq" id="XP_022327940.1">
    <property type="nucleotide sequence ID" value="XM_022472232.1"/>
</dbReference>
<feature type="compositionally biased region" description="Basic and acidic residues" evidence="7">
    <location>
        <begin position="3668"/>
        <end position="3685"/>
    </location>
</feature>
<dbReference type="PROSITE" id="PS50088">
    <property type="entry name" value="ANK_REPEAT"/>
    <property type="match status" value="1"/>
</dbReference>
<proteinExistence type="predicted"/>
<dbReference type="InterPro" id="IPR002110">
    <property type="entry name" value="Ankyrin_rpt"/>
</dbReference>
<evidence type="ECO:0000313" key="10">
    <source>
        <dbReference type="RefSeq" id="XP_022327940.1"/>
    </source>
</evidence>
<gene>
    <name evidence="10" type="primary">LOC111127160</name>
</gene>
<dbReference type="Gene3D" id="1.25.40.10">
    <property type="entry name" value="Tetratricopeptide repeat domain"/>
    <property type="match status" value="4"/>
</dbReference>
<name>A0A8B8DJP5_CRAVI</name>
<keyword evidence="2 6" id="KW-0378">Hydrolase</keyword>
<dbReference type="SMART" id="SM00028">
    <property type="entry name" value="TPR"/>
    <property type="match status" value="6"/>
</dbReference>
<feature type="binding site" evidence="6">
    <location>
        <begin position="1856"/>
        <end position="1863"/>
    </location>
    <ligand>
        <name>ATP</name>
        <dbReference type="ChEBI" id="CHEBI:30616"/>
    </ligand>
</feature>
<dbReference type="SUPFAM" id="SSF52540">
    <property type="entry name" value="P-loop containing nucleoside triphosphate hydrolases"/>
    <property type="match status" value="1"/>
</dbReference>
<evidence type="ECO:0000256" key="2">
    <source>
        <dbReference type="ARBA" id="ARBA00022801"/>
    </source>
</evidence>
<feature type="region of interest" description="Disordered" evidence="7">
    <location>
        <begin position="3485"/>
        <end position="3531"/>
    </location>
</feature>
<dbReference type="InterPro" id="IPR019734">
    <property type="entry name" value="TPR_rpt"/>
</dbReference>
<dbReference type="GO" id="GO:0004386">
    <property type="term" value="F:helicase activity"/>
    <property type="evidence" value="ECO:0007669"/>
    <property type="project" value="UniProtKB-UniRule"/>
</dbReference>
<protein>
    <submittedName>
        <fullName evidence="10">TPR and ankyrin repeat-containing protein 1-like isoform X2</fullName>
    </submittedName>
</protein>
<evidence type="ECO:0000256" key="5">
    <source>
        <dbReference type="PROSITE-ProRule" id="PRU00023"/>
    </source>
</evidence>
<evidence type="ECO:0000313" key="9">
    <source>
        <dbReference type="Proteomes" id="UP000694844"/>
    </source>
</evidence>